<dbReference type="EMBL" id="JAUSUK010000002">
    <property type="protein sequence ID" value="MDQ0326337.1"/>
    <property type="molecule type" value="Genomic_DNA"/>
</dbReference>
<feature type="region of interest" description="Disordered" evidence="1">
    <location>
        <begin position="69"/>
        <end position="107"/>
    </location>
</feature>
<protein>
    <submittedName>
        <fullName evidence="2">Uncharacterized protein</fullName>
    </submittedName>
</protein>
<proteinExistence type="predicted"/>
<accession>A0ABU0C734</accession>
<organism evidence="2 3">
    <name type="scientific">Rhodopseudomonas julia</name>
    <dbReference type="NCBI Taxonomy" id="200617"/>
    <lineage>
        <taxon>Bacteria</taxon>
        <taxon>Pseudomonadati</taxon>
        <taxon>Pseudomonadota</taxon>
        <taxon>Alphaproteobacteria</taxon>
        <taxon>Hyphomicrobiales</taxon>
        <taxon>Nitrobacteraceae</taxon>
        <taxon>Rhodopseudomonas</taxon>
    </lineage>
</organism>
<reference evidence="2 3" key="1">
    <citation type="submission" date="2023-07" db="EMBL/GenBank/DDBJ databases">
        <title>Genomic Encyclopedia of Type Strains, Phase IV (KMG-IV): sequencing the most valuable type-strain genomes for metagenomic binning, comparative biology and taxonomic classification.</title>
        <authorList>
            <person name="Goeker M."/>
        </authorList>
    </citation>
    <scope>NUCLEOTIDE SEQUENCE [LARGE SCALE GENOMIC DNA]</scope>
    <source>
        <strain evidence="2 3">DSM 11549</strain>
    </source>
</reference>
<evidence type="ECO:0000313" key="2">
    <source>
        <dbReference type="EMBL" id="MDQ0326337.1"/>
    </source>
</evidence>
<dbReference type="Proteomes" id="UP001230253">
    <property type="component" value="Unassembled WGS sequence"/>
</dbReference>
<keyword evidence="3" id="KW-1185">Reference proteome</keyword>
<sequence>MKGYRFAAEKPADFCGFRRDTGLVQDEISARGDRSGRSEGRIVADAPRFFDRKGRRSRPITPEAGQLHCLLDSQRNDRGEPEAHKGVRTRDAGRKRGSRGGRESKERFACEGRAAAEAAARTTARVRGAAVVETFAPKASRKTIWKLDRCVSPSRAMPEPWRSGLGNVISSRRRLRSCPSASAH</sequence>
<name>A0ABU0C734_9BRAD</name>
<evidence type="ECO:0000256" key="1">
    <source>
        <dbReference type="SAM" id="MobiDB-lite"/>
    </source>
</evidence>
<comment type="caution">
    <text evidence="2">The sequence shown here is derived from an EMBL/GenBank/DDBJ whole genome shotgun (WGS) entry which is preliminary data.</text>
</comment>
<feature type="compositionally biased region" description="Basic and acidic residues" evidence="1">
    <location>
        <begin position="74"/>
        <end position="107"/>
    </location>
</feature>
<gene>
    <name evidence="2" type="ORF">J2R99_002206</name>
</gene>
<evidence type="ECO:0000313" key="3">
    <source>
        <dbReference type="Proteomes" id="UP001230253"/>
    </source>
</evidence>